<dbReference type="Proteomes" id="UP000466332">
    <property type="component" value="Unassembled WGS sequence"/>
</dbReference>
<dbReference type="RefSeq" id="WP_161044187.1">
    <property type="nucleotide sequence ID" value="NZ_WWCS01000003.1"/>
</dbReference>
<sequence length="71" mass="7938">MELHIIYTEAEMLLSKECLDKHAGFKTSLGPWEQDAVIEYLTDEYDLKPSAAIQVNAFVASEAPTCLLTFS</sequence>
<accession>A0ABW9WDC8</accession>
<proteinExistence type="predicted"/>
<comment type="caution">
    <text evidence="1">The sequence shown here is derived from an EMBL/GenBank/DDBJ whole genome shotgun (WGS) entry which is preliminary data.</text>
</comment>
<name>A0ABW9WDC8_9BURK</name>
<dbReference type="EMBL" id="WWCS01000003">
    <property type="protein sequence ID" value="MYN39104.1"/>
    <property type="molecule type" value="Genomic_DNA"/>
</dbReference>
<evidence type="ECO:0000313" key="2">
    <source>
        <dbReference type="Proteomes" id="UP000466332"/>
    </source>
</evidence>
<gene>
    <name evidence="1" type="ORF">GTP55_06940</name>
</gene>
<evidence type="ECO:0000313" key="1">
    <source>
        <dbReference type="EMBL" id="MYN39104.1"/>
    </source>
</evidence>
<organism evidence="1 2">
    <name type="scientific">Duganella margarita</name>
    <dbReference type="NCBI Taxonomy" id="2692170"/>
    <lineage>
        <taxon>Bacteria</taxon>
        <taxon>Pseudomonadati</taxon>
        <taxon>Pseudomonadota</taxon>
        <taxon>Betaproteobacteria</taxon>
        <taxon>Burkholderiales</taxon>
        <taxon>Oxalobacteraceae</taxon>
        <taxon>Telluria group</taxon>
        <taxon>Duganella</taxon>
    </lineage>
</organism>
<protein>
    <submittedName>
        <fullName evidence="1">Uncharacterized protein</fullName>
    </submittedName>
</protein>
<keyword evidence="2" id="KW-1185">Reference proteome</keyword>
<reference evidence="1 2" key="1">
    <citation type="submission" date="2019-12" db="EMBL/GenBank/DDBJ databases">
        <title>Novel species isolated from a subtropical stream in China.</title>
        <authorList>
            <person name="Lu H."/>
        </authorList>
    </citation>
    <scope>NUCLEOTIDE SEQUENCE [LARGE SCALE GENOMIC DNA]</scope>
    <source>
        <strain evidence="1 2">FT109W</strain>
    </source>
</reference>